<evidence type="ECO:0000313" key="3">
    <source>
        <dbReference type="EMBL" id="KAL1489160.1"/>
    </source>
</evidence>
<dbReference type="PROSITE" id="PS50222">
    <property type="entry name" value="EF_HAND_2"/>
    <property type="match status" value="1"/>
</dbReference>
<comment type="caution">
    <text evidence="3">The sequence shown here is derived from an EMBL/GenBank/DDBJ whole genome shotgun (WGS) entry which is preliminary data.</text>
</comment>
<dbReference type="SUPFAM" id="SSF47473">
    <property type="entry name" value="EF-hand"/>
    <property type="match status" value="1"/>
</dbReference>
<proteinExistence type="predicted"/>
<evidence type="ECO:0000256" key="1">
    <source>
        <dbReference type="ARBA" id="ARBA00022837"/>
    </source>
</evidence>
<protein>
    <recommendedName>
        <fullName evidence="2">EF-hand domain-containing protein</fullName>
    </recommendedName>
</protein>
<dbReference type="InterPro" id="IPR011992">
    <property type="entry name" value="EF-hand-dom_pair"/>
</dbReference>
<dbReference type="InterPro" id="IPR018247">
    <property type="entry name" value="EF_Hand_1_Ca_BS"/>
</dbReference>
<gene>
    <name evidence="3" type="ORF">ABEB36_014100</name>
</gene>
<dbReference type="Gene3D" id="1.10.238.10">
    <property type="entry name" value="EF-hand"/>
    <property type="match status" value="1"/>
</dbReference>
<evidence type="ECO:0000259" key="2">
    <source>
        <dbReference type="PROSITE" id="PS50222"/>
    </source>
</evidence>
<accession>A0ABD1E478</accession>
<dbReference type="EMBL" id="JBDJPC010000012">
    <property type="protein sequence ID" value="KAL1489160.1"/>
    <property type="molecule type" value="Genomic_DNA"/>
</dbReference>
<reference evidence="3 4" key="1">
    <citation type="submission" date="2024-05" db="EMBL/GenBank/DDBJ databases">
        <title>Genetic variation in Jamaican populations of the coffee berry borer (Hypothenemus hampei).</title>
        <authorList>
            <person name="Errbii M."/>
            <person name="Myrie A."/>
        </authorList>
    </citation>
    <scope>NUCLEOTIDE SEQUENCE [LARGE SCALE GENOMIC DNA]</scope>
    <source>
        <strain evidence="3">JA-Hopewell-2020-01-JO</strain>
        <tissue evidence="3">Whole body</tissue>
    </source>
</reference>
<dbReference type="PROSITE" id="PS00018">
    <property type="entry name" value="EF_HAND_1"/>
    <property type="match status" value="2"/>
</dbReference>
<keyword evidence="1" id="KW-0106">Calcium</keyword>
<dbReference type="InterPro" id="IPR002048">
    <property type="entry name" value="EF_hand_dom"/>
</dbReference>
<dbReference type="Pfam" id="PF13202">
    <property type="entry name" value="EF-hand_5"/>
    <property type="match status" value="1"/>
</dbReference>
<feature type="domain" description="EF-hand" evidence="2">
    <location>
        <begin position="178"/>
        <end position="213"/>
    </location>
</feature>
<sequence>MCPPNFQLFDSMDQRIQFSSLARVKFYYRLVPYQLERITYSMSSPFRTCNLNLDSERRFHLENLSRSFSISLLMAYCWDNRVAFVVKFMYDVDNNGYLDERDFACLALRATIIEGKGEFSNSKLQENQHIMLSLWEEITELADFNKELLEQGKITTEEFKQAVQQSCMGRRYEDFPQAMKMFIDSNFKMVDTNDDGVIDADEYRFNCITKYPLDDVDIVDEAFNNMLNDDDRRRGGITLSRYQELYAEFLGNPQETSAVYLFGPLSEFFCEYEVVE</sequence>
<dbReference type="Proteomes" id="UP001566132">
    <property type="component" value="Unassembled WGS sequence"/>
</dbReference>
<organism evidence="3 4">
    <name type="scientific">Hypothenemus hampei</name>
    <name type="common">Coffee berry borer</name>
    <dbReference type="NCBI Taxonomy" id="57062"/>
    <lineage>
        <taxon>Eukaryota</taxon>
        <taxon>Metazoa</taxon>
        <taxon>Ecdysozoa</taxon>
        <taxon>Arthropoda</taxon>
        <taxon>Hexapoda</taxon>
        <taxon>Insecta</taxon>
        <taxon>Pterygota</taxon>
        <taxon>Neoptera</taxon>
        <taxon>Endopterygota</taxon>
        <taxon>Coleoptera</taxon>
        <taxon>Polyphaga</taxon>
        <taxon>Cucujiformia</taxon>
        <taxon>Curculionidae</taxon>
        <taxon>Scolytinae</taxon>
        <taxon>Hypothenemus</taxon>
    </lineage>
</organism>
<dbReference type="AlphaFoldDB" id="A0ABD1E478"/>
<name>A0ABD1E478_HYPHA</name>
<keyword evidence="4" id="KW-1185">Reference proteome</keyword>
<evidence type="ECO:0000313" key="4">
    <source>
        <dbReference type="Proteomes" id="UP001566132"/>
    </source>
</evidence>